<dbReference type="PANTHER" id="PTHR43537:SF24">
    <property type="entry name" value="GLUCONATE OPERON TRANSCRIPTIONAL REPRESSOR"/>
    <property type="match status" value="1"/>
</dbReference>
<accession>A0A158D563</accession>
<evidence type="ECO:0000256" key="1">
    <source>
        <dbReference type="ARBA" id="ARBA00023015"/>
    </source>
</evidence>
<dbReference type="SMART" id="SM00895">
    <property type="entry name" value="FCD"/>
    <property type="match status" value="1"/>
</dbReference>
<evidence type="ECO:0000256" key="3">
    <source>
        <dbReference type="ARBA" id="ARBA00023163"/>
    </source>
</evidence>
<evidence type="ECO:0000259" key="4">
    <source>
        <dbReference type="PROSITE" id="PS50949"/>
    </source>
</evidence>
<dbReference type="Gene3D" id="1.20.120.530">
    <property type="entry name" value="GntR ligand-binding domain-like"/>
    <property type="match status" value="1"/>
</dbReference>
<dbReference type="OrthoDB" id="5450856at2"/>
<name>A0A158D563_9BURK</name>
<evidence type="ECO:0000313" key="5">
    <source>
        <dbReference type="EMBL" id="SAK88947.1"/>
    </source>
</evidence>
<dbReference type="RefSeq" id="WP_082862531.1">
    <property type="nucleotide sequence ID" value="NZ_FCOA02000033.1"/>
</dbReference>
<dbReference type="SMART" id="SM00345">
    <property type="entry name" value="HTH_GNTR"/>
    <property type="match status" value="1"/>
</dbReference>
<dbReference type="GO" id="GO:0003677">
    <property type="term" value="F:DNA binding"/>
    <property type="evidence" value="ECO:0007669"/>
    <property type="project" value="UniProtKB-KW"/>
</dbReference>
<dbReference type="STRING" id="1777140.AWB79_06352"/>
<dbReference type="GO" id="GO:0003700">
    <property type="term" value="F:DNA-binding transcription factor activity"/>
    <property type="evidence" value="ECO:0007669"/>
    <property type="project" value="InterPro"/>
</dbReference>
<dbReference type="SUPFAM" id="SSF48008">
    <property type="entry name" value="GntR ligand-binding domain-like"/>
    <property type="match status" value="1"/>
</dbReference>
<comment type="caution">
    <text evidence="5">The sequence shown here is derived from an EMBL/GenBank/DDBJ whole genome shotgun (WGS) entry which is preliminary data.</text>
</comment>
<dbReference type="SUPFAM" id="SSF46785">
    <property type="entry name" value="Winged helix' DNA-binding domain"/>
    <property type="match status" value="1"/>
</dbReference>
<evidence type="ECO:0000313" key="6">
    <source>
        <dbReference type="Proteomes" id="UP000054851"/>
    </source>
</evidence>
<dbReference type="InterPro" id="IPR036388">
    <property type="entry name" value="WH-like_DNA-bd_sf"/>
</dbReference>
<sequence length="232" mass="25508">MFKKKALAASAPAAGVIQSPPVSATQLVYQGIARGLERGSFVPGQRLVEGDLADFFEVGRNSVREALQRLAADGIVDLNRNRGASIRSLSLQETHDVLEVAELLTGLLARVAARNARLSPNAMQLENVLEELDAFMPSSDPEAFGRLRRRFYRTLLELAENSELNRMFPAVQLHIVHAQFRPLNLTALRIADYAKIGQAVLAGNSKEAERAGVQHVRHVRELIDELAAQPQD</sequence>
<reference evidence="5" key="1">
    <citation type="submission" date="2016-01" db="EMBL/GenBank/DDBJ databases">
        <authorList>
            <person name="Peeters C."/>
        </authorList>
    </citation>
    <scope>NUCLEOTIDE SEQUENCE</scope>
    <source>
        <strain evidence="5">LMG 29322</strain>
    </source>
</reference>
<dbReference type="InterPro" id="IPR011711">
    <property type="entry name" value="GntR_C"/>
</dbReference>
<dbReference type="InterPro" id="IPR036390">
    <property type="entry name" value="WH_DNA-bd_sf"/>
</dbReference>
<dbReference type="InterPro" id="IPR000524">
    <property type="entry name" value="Tscrpt_reg_HTH_GntR"/>
</dbReference>
<keyword evidence="3" id="KW-0804">Transcription</keyword>
<dbReference type="EMBL" id="FCOA02000033">
    <property type="protein sequence ID" value="SAK88947.1"/>
    <property type="molecule type" value="Genomic_DNA"/>
</dbReference>
<dbReference type="PANTHER" id="PTHR43537">
    <property type="entry name" value="TRANSCRIPTIONAL REGULATOR, GNTR FAMILY"/>
    <property type="match status" value="1"/>
</dbReference>
<keyword evidence="6" id="KW-1185">Reference proteome</keyword>
<evidence type="ECO:0000256" key="2">
    <source>
        <dbReference type="ARBA" id="ARBA00023125"/>
    </source>
</evidence>
<keyword evidence="2" id="KW-0238">DNA-binding</keyword>
<organism evidence="5 6">
    <name type="scientific">Caballeronia hypogeia</name>
    <dbReference type="NCBI Taxonomy" id="1777140"/>
    <lineage>
        <taxon>Bacteria</taxon>
        <taxon>Pseudomonadati</taxon>
        <taxon>Pseudomonadota</taxon>
        <taxon>Betaproteobacteria</taxon>
        <taxon>Burkholderiales</taxon>
        <taxon>Burkholderiaceae</taxon>
        <taxon>Caballeronia</taxon>
    </lineage>
</organism>
<dbReference type="PROSITE" id="PS50949">
    <property type="entry name" value="HTH_GNTR"/>
    <property type="match status" value="1"/>
</dbReference>
<feature type="domain" description="HTH gntR-type" evidence="4">
    <location>
        <begin position="22"/>
        <end position="89"/>
    </location>
</feature>
<dbReference type="Proteomes" id="UP000054851">
    <property type="component" value="Unassembled WGS sequence"/>
</dbReference>
<dbReference type="AlphaFoldDB" id="A0A158D563"/>
<dbReference type="Pfam" id="PF07729">
    <property type="entry name" value="FCD"/>
    <property type="match status" value="1"/>
</dbReference>
<protein>
    <submittedName>
        <fullName evidence="5">GntR family transcriptional regulator</fullName>
    </submittedName>
</protein>
<gene>
    <name evidence="5" type="ORF">AWB79_06352</name>
</gene>
<proteinExistence type="predicted"/>
<dbReference type="Gene3D" id="1.10.10.10">
    <property type="entry name" value="Winged helix-like DNA-binding domain superfamily/Winged helix DNA-binding domain"/>
    <property type="match status" value="1"/>
</dbReference>
<dbReference type="Pfam" id="PF00392">
    <property type="entry name" value="GntR"/>
    <property type="match status" value="1"/>
</dbReference>
<keyword evidence="1" id="KW-0805">Transcription regulation</keyword>
<dbReference type="InterPro" id="IPR008920">
    <property type="entry name" value="TF_FadR/GntR_C"/>
</dbReference>